<dbReference type="InterPro" id="IPR000857">
    <property type="entry name" value="MyTH4_dom"/>
</dbReference>
<evidence type="ECO:0000256" key="1">
    <source>
        <dbReference type="SAM" id="MobiDB-lite"/>
    </source>
</evidence>
<dbReference type="OMA" id="QQSEGIF"/>
<organism evidence="4 5">
    <name type="scientific">Syncephalastrum racemosum</name>
    <name type="common">Filamentous fungus</name>
    <dbReference type="NCBI Taxonomy" id="13706"/>
    <lineage>
        <taxon>Eukaryota</taxon>
        <taxon>Fungi</taxon>
        <taxon>Fungi incertae sedis</taxon>
        <taxon>Mucoromycota</taxon>
        <taxon>Mucoromycotina</taxon>
        <taxon>Mucoromycetes</taxon>
        <taxon>Mucorales</taxon>
        <taxon>Syncephalastraceae</taxon>
        <taxon>Syncephalastrum</taxon>
    </lineage>
</organism>
<evidence type="ECO:0000313" key="5">
    <source>
        <dbReference type="Proteomes" id="UP000242180"/>
    </source>
</evidence>
<dbReference type="Gene3D" id="1.10.555.10">
    <property type="entry name" value="Rho GTPase activation protein"/>
    <property type="match status" value="1"/>
</dbReference>
<feature type="domain" description="MyTH4" evidence="3">
    <location>
        <begin position="209"/>
        <end position="361"/>
    </location>
</feature>
<evidence type="ECO:0000259" key="3">
    <source>
        <dbReference type="PROSITE" id="PS51016"/>
    </source>
</evidence>
<protein>
    <submittedName>
        <fullName evidence="4">Rho GTPase activation protein</fullName>
    </submittedName>
</protein>
<dbReference type="SMART" id="SM00324">
    <property type="entry name" value="RhoGAP"/>
    <property type="match status" value="1"/>
</dbReference>
<dbReference type="GO" id="GO:0007165">
    <property type="term" value="P:signal transduction"/>
    <property type="evidence" value="ECO:0007669"/>
    <property type="project" value="InterPro"/>
</dbReference>
<dbReference type="Pfam" id="PF00784">
    <property type="entry name" value="MyTH4"/>
    <property type="match status" value="1"/>
</dbReference>
<dbReference type="PROSITE" id="PS50238">
    <property type="entry name" value="RHOGAP"/>
    <property type="match status" value="1"/>
</dbReference>
<dbReference type="STRING" id="13706.A0A1X2H2M9"/>
<dbReference type="Proteomes" id="UP000242180">
    <property type="component" value="Unassembled WGS sequence"/>
</dbReference>
<feature type="region of interest" description="Disordered" evidence="1">
    <location>
        <begin position="1"/>
        <end position="23"/>
    </location>
</feature>
<dbReference type="AlphaFoldDB" id="A0A1X2H2M9"/>
<dbReference type="FunFam" id="1.10.555.10:FF:000045">
    <property type="entry name" value="RhoGAP domain containing protein"/>
    <property type="match status" value="1"/>
</dbReference>
<reference evidence="4 5" key="1">
    <citation type="submission" date="2016-07" db="EMBL/GenBank/DDBJ databases">
        <title>Pervasive Adenine N6-methylation of Active Genes in Fungi.</title>
        <authorList>
            <consortium name="DOE Joint Genome Institute"/>
            <person name="Mondo S.J."/>
            <person name="Dannebaum R.O."/>
            <person name="Kuo R.C."/>
            <person name="Labutti K."/>
            <person name="Haridas S."/>
            <person name="Kuo A."/>
            <person name="Salamov A."/>
            <person name="Ahrendt S.R."/>
            <person name="Lipzen A."/>
            <person name="Sullivan W."/>
            <person name="Andreopoulos W.B."/>
            <person name="Clum A."/>
            <person name="Lindquist E."/>
            <person name="Daum C."/>
            <person name="Ramamoorthy G.K."/>
            <person name="Gryganskyi A."/>
            <person name="Culley D."/>
            <person name="Magnuson J.K."/>
            <person name="James T.Y."/>
            <person name="O'Malley M.A."/>
            <person name="Stajich J.E."/>
            <person name="Spatafora J.W."/>
            <person name="Visel A."/>
            <person name="Grigoriev I.V."/>
        </authorList>
    </citation>
    <scope>NUCLEOTIDE SEQUENCE [LARGE SCALE GENOMIC DNA]</scope>
    <source>
        <strain evidence="4 5">NRRL 2496</strain>
    </source>
</reference>
<evidence type="ECO:0000259" key="2">
    <source>
        <dbReference type="PROSITE" id="PS50238"/>
    </source>
</evidence>
<dbReference type="SUPFAM" id="SSF48350">
    <property type="entry name" value="GTPase activation domain, GAP"/>
    <property type="match status" value="1"/>
</dbReference>
<gene>
    <name evidence="4" type="ORF">BCR43DRAFT_498816</name>
</gene>
<dbReference type="OrthoDB" id="437889at2759"/>
<keyword evidence="5" id="KW-1185">Reference proteome</keyword>
<proteinExistence type="predicted"/>
<feature type="domain" description="Rho-GAP" evidence="2">
    <location>
        <begin position="372"/>
        <end position="561"/>
    </location>
</feature>
<comment type="caution">
    <text evidence="4">The sequence shown here is derived from an EMBL/GenBank/DDBJ whole genome shotgun (WGS) entry which is preliminary data.</text>
</comment>
<dbReference type="EMBL" id="MCGN01000011">
    <property type="protein sequence ID" value="ORY91281.1"/>
    <property type="molecule type" value="Genomic_DNA"/>
</dbReference>
<accession>A0A1X2H2M9</accession>
<dbReference type="PANTHER" id="PTHR45876:SF8">
    <property type="entry name" value="FI04035P"/>
    <property type="match status" value="1"/>
</dbReference>
<dbReference type="GO" id="GO:0005737">
    <property type="term" value="C:cytoplasm"/>
    <property type="evidence" value="ECO:0007669"/>
    <property type="project" value="TreeGrafter"/>
</dbReference>
<dbReference type="Pfam" id="PF00620">
    <property type="entry name" value="RhoGAP"/>
    <property type="match status" value="1"/>
</dbReference>
<dbReference type="PANTHER" id="PTHR45876">
    <property type="entry name" value="FI04035P"/>
    <property type="match status" value="1"/>
</dbReference>
<dbReference type="GO" id="GO:0005096">
    <property type="term" value="F:GTPase activator activity"/>
    <property type="evidence" value="ECO:0007669"/>
    <property type="project" value="TreeGrafter"/>
</dbReference>
<dbReference type="Gene3D" id="1.25.40.530">
    <property type="entry name" value="MyTH4 domain"/>
    <property type="match status" value="1"/>
</dbReference>
<dbReference type="PROSITE" id="PS51016">
    <property type="entry name" value="MYTH4"/>
    <property type="match status" value="1"/>
</dbReference>
<dbReference type="InterPro" id="IPR038185">
    <property type="entry name" value="MyTH4_dom_sf"/>
</dbReference>
<name>A0A1X2H2M9_SYNRA</name>
<dbReference type="InParanoid" id="A0A1X2H2M9"/>
<evidence type="ECO:0000313" key="4">
    <source>
        <dbReference type="EMBL" id="ORY91281.1"/>
    </source>
</evidence>
<dbReference type="InterPro" id="IPR008936">
    <property type="entry name" value="Rho_GTPase_activation_prot"/>
</dbReference>
<sequence length="581" mass="64557">MRQPPNPPTLHHHVRSTSDGATTAASAAAAAAAAANTSKSPASAGGVLCSREQSQDSLSAALSNGIFNFKWPRSSSAAKDTDDAGFHPNRQRRLSNFSALRTGGVSSWKNLMGRSHTSPRNSIAVSSPTYNQDAAESMNPLKNQSNVELSSSHMYSGPQDQTAKPALPTSLRQEINQFAIDGFAKKYFATHKRGLIFRRRVPMTEMLQWTKDSLKQPLIMLNKDLYKDALRCFKLIQVIMGDRPRPRQSSETEDYQSLLQCGIDKGQMRDEIYVQVCKQLHNNPSGKSIRKGWEILCVISVTFPPSKNLESYLTNFVEQNKHVKENEVDVMSQHLSATLKRICARGAKGKVLTAAEIERAKVSPFKPSIFDESLETIMALPVHVGDGLKIPKIVPFLTNAVLQMKGTESEGIFRVPGDAEEVTDLRVRIENGKYDIGDISDPNVPASLLKYWLRHLSEPLITDEHYDACIRGSENAEQAIRIVNSLPDVNRRIVLFMMQFVQQFTDPDVIAHTRMNVHNLAMVLAPNFLRCPSESLTTVFENSKYEQAFVKTLITHLDTDTTACAYSDEPVVSVKVQNDGQ</sequence>
<feature type="region of interest" description="Disordered" evidence="1">
    <location>
        <begin position="110"/>
        <end position="136"/>
    </location>
</feature>
<dbReference type="GO" id="GO:0005856">
    <property type="term" value="C:cytoskeleton"/>
    <property type="evidence" value="ECO:0007669"/>
    <property type="project" value="InterPro"/>
</dbReference>
<feature type="region of interest" description="Disordered" evidence="1">
    <location>
        <begin position="72"/>
        <end position="95"/>
    </location>
</feature>
<dbReference type="InterPro" id="IPR000198">
    <property type="entry name" value="RhoGAP_dom"/>
</dbReference>
<dbReference type="SMART" id="SM00139">
    <property type="entry name" value="MyTH4"/>
    <property type="match status" value="1"/>
</dbReference>